<proteinExistence type="predicted"/>
<keyword evidence="3" id="KW-1185">Reference proteome</keyword>
<feature type="domain" description="DUF4240" evidence="1">
    <location>
        <begin position="156"/>
        <end position="276"/>
    </location>
</feature>
<name>A0A7W3NH92_PRIAR</name>
<sequence>MNSKKSVQVGDIFAIPLPMNKYGAVKVMNIIDRSYLLGTTSYIDEQLPTIESKAVHHILITESLADGLEKPLFEWANGRVPKELIFIGNIPLTADEIGVESNIYAGEWTKECGIDVYYKWREETDPIEFELEMKRQIEEADAYARRQSVPKPKKMMDDQVFWEIISLLDWSKEDEKEIIEAAIKELSTFTVWKIRHFEETLSYKLFLLDTEEHAKEMGEYCFSPQDQHFSPDLFLYARCAVVARGKEVFEDVLSNPSKMLKDTEFEILLSLSPEAYYLKRRKEFEYESGCSYETFSNKEGWSNTL</sequence>
<evidence type="ECO:0000313" key="2">
    <source>
        <dbReference type="EMBL" id="MBA9042910.1"/>
    </source>
</evidence>
<dbReference type="Pfam" id="PF14024">
    <property type="entry name" value="DUF4240"/>
    <property type="match status" value="1"/>
</dbReference>
<organism evidence="2 3">
    <name type="scientific">Priestia aryabhattai</name>
    <name type="common">Bacillus aryabhattai</name>
    <dbReference type="NCBI Taxonomy" id="412384"/>
    <lineage>
        <taxon>Bacteria</taxon>
        <taxon>Bacillati</taxon>
        <taxon>Bacillota</taxon>
        <taxon>Bacilli</taxon>
        <taxon>Bacillales</taxon>
        <taxon>Bacillaceae</taxon>
        <taxon>Priestia</taxon>
    </lineage>
</organism>
<evidence type="ECO:0000259" key="1">
    <source>
        <dbReference type="Pfam" id="PF14024"/>
    </source>
</evidence>
<dbReference type="RefSeq" id="WP_182528205.1">
    <property type="nucleotide sequence ID" value="NZ_JACJHT010000020.1"/>
</dbReference>
<reference evidence="2" key="1">
    <citation type="submission" date="2020-08" db="EMBL/GenBank/DDBJ databases">
        <title>Functional genomics of gut bacteria from endangered species of beetles.</title>
        <authorList>
            <person name="Carlos-Shanley C."/>
        </authorList>
    </citation>
    <scope>NUCLEOTIDE SEQUENCE [LARGE SCALE GENOMIC DNA]</scope>
    <source>
        <strain evidence="2">S00060</strain>
    </source>
</reference>
<dbReference type="Proteomes" id="UP000543174">
    <property type="component" value="Unassembled WGS sequence"/>
</dbReference>
<dbReference type="InterPro" id="IPR025334">
    <property type="entry name" value="DUF4240"/>
</dbReference>
<protein>
    <recommendedName>
        <fullName evidence="1">DUF4240 domain-containing protein</fullName>
    </recommendedName>
</protein>
<accession>A0A7W3NH92</accession>
<dbReference type="AlphaFoldDB" id="A0A7W3NH92"/>
<dbReference type="EMBL" id="JACJHT010000020">
    <property type="protein sequence ID" value="MBA9042910.1"/>
    <property type="molecule type" value="Genomic_DNA"/>
</dbReference>
<gene>
    <name evidence="2" type="ORF">HNP21_006088</name>
</gene>
<comment type="caution">
    <text evidence="2">The sequence shown here is derived from an EMBL/GenBank/DDBJ whole genome shotgun (WGS) entry which is preliminary data.</text>
</comment>
<evidence type="ECO:0000313" key="3">
    <source>
        <dbReference type="Proteomes" id="UP000543174"/>
    </source>
</evidence>